<protein>
    <submittedName>
        <fullName evidence="2">Uncharacterized protein</fullName>
    </submittedName>
</protein>
<reference evidence="2" key="2">
    <citation type="submission" date="2020-01" db="EMBL/GenBank/DDBJ databases">
        <authorList>
            <person name="Campanaro S."/>
        </authorList>
    </citation>
    <scope>NUCLEOTIDE SEQUENCE</scope>
    <source>
        <strain evidence="2">AS06rmzACSIP_7</strain>
    </source>
</reference>
<comment type="caution">
    <text evidence="2">The sequence shown here is derived from an EMBL/GenBank/DDBJ whole genome shotgun (WGS) entry which is preliminary data.</text>
</comment>
<dbReference type="InterPro" id="IPR008910">
    <property type="entry name" value="MSC_TM_helix"/>
</dbReference>
<dbReference type="Proteomes" id="UP000777265">
    <property type="component" value="Unassembled WGS sequence"/>
</dbReference>
<dbReference type="AlphaFoldDB" id="A0A971S1F9"/>
<organism evidence="2 3">
    <name type="scientific">Syntrophorhabdus aromaticivorans</name>
    <dbReference type="NCBI Taxonomy" id="328301"/>
    <lineage>
        <taxon>Bacteria</taxon>
        <taxon>Pseudomonadati</taxon>
        <taxon>Thermodesulfobacteriota</taxon>
        <taxon>Syntrophorhabdia</taxon>
        <taxon>Syntrophorhabdales</taxon>
        <taxon>Syntrophorhabdaceae</taxon>
        <taxon>Syntrophorhabdus</taxon>
    </lineage>
</organism>
<evidence type="ECO:0000313" key="2">
    <source>
        <dbReference type="EMBL" id="NLW35192.1"/>
    </source>
</evidence>
<keyword evidence="1" id="KW-0472">Membrane</keyword>
<keyword evidence="1" id="KW-1133">Transmembrane helix</keyword>
<proteinExistence type="predicted"/>
<evidence type="ECO:0000256" key="1">
    <source>
        <dbReference type="SAM" id="Phobius"/>
    </source>
</evidence>
<reference evidence="2" key="1">
    <citation type="journal article" date="2020" name="Biotechnol. Biofuels">
        <title>New insights from the biogas microbiome by comprehensive genome-resolved metagenomics of nearly 1600 species originating from multiple anaerobic digesters.</title>
        <authorList>
            <person name="Campanaro S."/>
            <person name="Treu L."/>
            <person name="Rodriguez-R L.M."/>
            <person name="Kovalovszki A."/>
            <person name="Ziels R.M."/>
            <person name="Maus I."/>
            <person name="Zhu X."/>
            <person name="Kougias P.G."/>
            <person name="Basile A."/>
            <person name="Luo G."/>
            <person name="Schluter A."/>
            <person name="Konstantinidis K.T."/>
            <person name="Angelidaki I."/>
        </authorList>
    </citation>
    <scope>NUCLEOTIDE SEQUENCE</scope>
    <source>
        <strain evidence="2">AS06rmzACSIP_7</strain>
    </source>
</reference>
<dbReference type="Pfam" id="PF05552">
    <property type="entry name" value="MS_channel_1st_1"/>
    <property type="match status" value="2"/>
</dbReference>
<accession>A0A971S1F9</accession>
<feature type="transmembrane region" description="Helical" evidence="1">
    <location>
        <begin position="85"/>
        <end position="104"/>
    </location>
</feature>
<sequence>MNIFDRIIIEPFERFYEKLLLFLPNLFTSLLLVIVGIFLGIFVKWAFLRLFRAINLDGLSQKFGIQDAFSRSGVKEPLSLITSRVMKWLTIVTFIIVAMQNLSIPTVERLIDKVFLYFPNIFIGGLILILGYILSNFLGRAALIASVNAGTKSAGLIGKAVKFTVFLLSCTMALEQLGIGKDTIIITFSIVFGGIVFAFAIAFGLGGRDFAKDYLEKRLKGDEKRDEINHL</sequence>
<feature type="transmembrane region" description="Helical" evidence="1">
    <location>
        <begin position="185"/>
        <end position="205"/>
    </location>
</feature>
<name>A0A971S1F9_9BACT</name>
<feature type="transmembrane region" description="Helical" evidence="1">
    <location>
        <begin position="20"/>
        <end position="43"/>
    </location>
</feature>
<dbReference type="EMBL" id="JAAYEE010000112">
    <property type="protein sequence ID" value="NLW35192.1"/>
    <property type="molecule type" value="Genomic_DNA"/>
</dbReference>
<gene>
    <name evidence="2" type="ORF">GXY80_06885</name>
</gene>
<feature type="transmembrane region" description="Helical" evidence="1">
    <location>
        <begin position="160"/>
        <end position="179"/>
    </location>
</feature>
<dbReference type="Gene3D" id="1.10.287.1260">
    <property type="match status" value="1"/>
</dbReference>
<keyword evidence="1" id="KW-0812">Transmembrane</keyword>
<evidence type="ECO:0000313" key="3">
    <source>
        <dbReference type="Proteomes" id="UP000777265"/>
    </source>
</evidence>
<feature type="transmembrane region" description="Helical" evidence="1">
    <location>
        <begin position="116"/>
        <end position="139"/>
    </location>
</feature>